<evidence type="ECO:0000259" key="3">
    <source>
        <dbReference type="Pfam" id="PF00724"/>
    </source>
</evidence>
<dbReference type="Gene3D" id="3.20.20.70">
    <property type="entry name" value="Aldolase class I"/>
    <property type="match status" value="1"/>
</dbReference>
<dbReference type="EMBL" id="DS999669">
    <property type="protein sequence ID" value="EEX95912.1"/>
    <property type="molecule type" value="Genomic_DNA"/>
</dbReference>
<keyword evidence="5" id="KW-1185">Reference proteome</keyword>
<gene>
    <name evidence="4" type="ORF">BAIG_00300</name>
</gene>
<keyword evidence="2" id="KW-0560">Oxidoreductase</keyword>
<evidence type="ECO:0000313" key="4">
    <source>
        <dbReference type="EMBL" id="EEX95912.1"/>
    </source>
</evidence>
<accession>A0ABM9Z893</accession>
<feature type="domain" description="NADH:flavin oxidoreductase/NADH oxidase N-terminal" evidence="3">
    <location>
        <begin position="2"/>
        <end position="340"/>
    </location>
</feature>
<dbReference type="InterPro" id="IPR013785">
    <property type="entry name" value="Aldolase_TIM"/>
</dbReference>
<protein>
    <submittedName>
        <fullName evidence="4">FMN-binding oxidoreductase</fullName>
    </submittedName>
</protein>
<sequence>MSLFSPLVLNNGATIPNRIAKAAMEENMADADHAPSAGLLRLYKAWAEGETGLIITGNVMVDARAMTGPGGVVLEDDRHLDRFQAWAEAGRTRGAHIWMQINHPGRQMPAALGQETLAPSAIALDLGAQSKRFPIPREMSEADIADVERRFINTAQLAERADFTGVEIHAAHGYLLSQFLSPLSNRRQDRWGGSLENRARLLVNIVRGIRAAVSPGFCVAVKLNSADFQRGGFSPEDARAVVMMLAPLGVDLVELSGGSYEAPAMMGSARDERTLAREAYFLDFARDIAEIATMPLMVTGGIRRREVAEQVIESGIAMAGIATALAIEPNLPRNWRLGRADAPKLKPIAWKNKPLAASAHMAAVKYQLTRLSCQRRTAPGISPVWALAVSQIDAFFRARRYRQWMVIGGQHPAGIARTSSFARVELLDNAARLEVVQPIIVQFRQLLEKRVGMFTQHGGGTLVFHRRSRKLDGAADRDEILVQRMRNLHQHIARLDLWFVQGARNIIDSANRNTTWMDSADPLIRRARQEMRRENADDFIAVDHPVGIARKTRVFRQIRQADGITKGNKLRIIAASDNEIAVTGPEDLIGHDIRMCIAISSRRSSRCQIVLALVAQSRHLNIKQRHIDMLPFARFGAAEKRCLDRDGRIKAGHQIGHGNTHLLRAATRLVIPFAGDAHQPANTLDDEIIARFRRARPGLSKPRDRTIDEARIDCRERFVIEAIFGKRCGLVIFDQDIAFGDHLAQQVLPFGRCNIERDRKLAPVGRLVIGRFARRVALLVLHPWRPPVACVIACARAFDLDDLRAKIGQNLTAPRPGQNTAHIENAISR</sequence>
<evidence type="ECO:0000256" key="1">
    <source>
        <dbReference type="ARBA" id="ARBA00022630"/>
    </source>
</evidence>
<name>A0ABM9Z893_9HYPH</name>
<dbReference type="PANTHER" id="PTHR43656">
    <property type="entry name" value="BINDING OXIDOREDUCTASE, PUTATIVE (AFU_ORTHOLOGUE AFUA_2G08260)-RELATED"/>
    <property type="match status" value="1"/>
</dbReference>
<organism evidence="4 5">
    <name type="scientific">Brucella ceti M644/93/1</name>
    <dbReference type="NCBI Taxonomy" id="520459"/>
    <lineage>
        <taxon>Bacteria</taxon>
        <taxon>Pseudomonadati</taxon>
        <taxon>Pseudomonadota</taxon>
        <taxon>Alphaproteobacteria</taxon>
        <taxon>Hyphomicrobiales</taxon>
        <taxon>Brucellaceae</taxon>
        <taxon>Brucella/Ochrobactrum group</taxon>
        <taxon>Brucella</taxon>
    </lineage>
</organism>
<reference evidence="4 5" key="1">
    <citation type="submission" date="2008-12" db="EMBL/GenBank/DDBJ databases">
        <title>The Genome Sequence of Brucella ceti M644/93/1.</title>
        <authorList>
            <consortium name="The Broad Institute Genome Sequencing Platform"/>
            <person name="Ward D."/>
            <person name="Young S.K."/>
            <person name="Kodira C.D."/>
            <person name="Zeng Q."/>
            <person name="Koehrsen M."/>
            <person name="Alvarado L."/>
            <person name="Berlin A."/>
            <person name="Borenstein D."/>
            <person name="Chen Z."/>
            <person name="Engels R."/>
            <person name="Freedman E."/>
            <person name="Gellesch M."/>
            <person name="Goldberg J."/>
            <person name="Griggs A."/>
            <person name="Gujja S."/>
            <person name="Heiman D."/>
            <person name="Hepburn T."/>
            <person name="Howarth C."/>
            <person name="Jen D."/>
            <person name="Larson L."/>
            <person name="Lewis B."/>
            <person name="Mehta T."/>
            <person name="Park D."/>
            <person name="Pearson M."/>
            <person name="Roberts A."/>
            <person name="Saif S."/>
            <person name="Shea T."/>
            <person name="Shenoy N."/>
            <person name="Sisk P."/>
            <person name="Stolte C."/>
            <person name="Sykes S."/>
            <person name="Walk T."/>
            <person name="White J."/>
            <person name="Yandava C."/>
            <person name="Whatmore A.M."/>
            <person name="Perrett L.L."/>
            <person name="O'Callaghan D."/>
            <person name="Nusbaum C."/>
            <person name="Galagan J."/>
            <person name="Birren B."/>
        </authorList>
    </citation>
    <scope>NUCLEOTIDE SEQUENCE [LARGE SCALE GENOMIC DNA]</scope>
    <source>
        <strain evidence="4 5">M644/93/1</strain>
    </source>
</reference>
<dbReference type="InterPro" id="IPR001155">
    <property type="entry name" value="OxRdtase_FMN_N"/>
</dbReference>
<dbReference type="PANTHER" id="PTHR43656:SF2">
    <property type="entry name" value="BINDING OXIDOREDUCTASE, PUTATIVE (AFU_ORTHOLOGUE AFUA_2G08260)-RELATED"/>
    <property type="match status" value="1"/>
</dbReference>
<dbReference type="Pfam" id="PF00724">
    <property type="entry name" value="Oxidored_FMN"/>
    <property type="match status" value="1"/>
</dbReference>
<proteinExistence type="predicted"/>
<keyword evidence="1" id="KW-0285">Flavoprotein</keyword>
<dbReference type="InterPro" id="IPR051799">
    <property type="entry name" value="NADH_flavin_oxidoreductase"/>
</dbReference>
<dbReference type="CDD" id="cd04733">
    <property type="entry name" value="OYE_like_2_FMN"/>
    <property type="match status" value="1"/>
</dbReference>
<evidence type="ECO:0000313" key="5">
    <source>
        <dbReference type="Proteomes" id="UP000003990"/>
    </source>
</evidence>
<dbReference type="Proteomes" id="UP000003990">
    <property type="component" value="Unassembled WGS sequence"/>
</dbReference>
<evidence type="ECO:0000256" key="2">
    <source>
        <dbReference type="ARBA" id="ARBA00023002"/>
    </source>
</evidence>
<dbReference type="SUPFAM" id="SSF51395">
    <property type="entry name" value="FMN-linked oxidoreductases"/>
    <property type="match status" value="1"/>
</dbReference>